<dbReference type="Gene3D" id="3.40.50.150">
    <property type="entry name" value="Vaccinia Virus protein VP39"/>
    <property type="match status" value="1"/>
</dbReference>
<dbReference type="NCBIfam" id="NF009639">
    <property type="entry name" value="PRK13168.1"/>
    <property type="match status" value="1"/>
</dbReference>
<dbReference type="PROSITE" id="PS01230">
    <property type="entry name" value="TRMA_1"/>
    <property type="match status" value="1"/>
</dbReference>
<dbReference type="GO" id="GO:0070041">
    <property type="term" value="F:rRNA (uridine-C5-)-methyltransferase activity"/>
    <property type="evidence" value="ECO:0007669"/>
    <property type="project" value="UniProtKB-UniRule"/>
</dbReference>
<feature type="binding site" evidence="11">
    <location>
        <position position="87"/>
    </location>
    <ligand>
        <name>[4Fe-4S] cluster</name>
        <dbReference type="ChEBI" id="CHEBI:49883"/>
    </ligand>
</feature>
<comment type="similarity">
    <text evidence="11">Belongs to the class I-like SAM-binding methyltransferase superfamily. RNA M5U methyltransferase family. RlmD subfamily.</text>
</comment>
<evidence type="ECO:0000256" key="9">
    <source>
        <dbReference type="ARBA" id="ARBA00052756"/>
    </source>
</evidence>
<feature type="domain" description="TRAM" evidence="14">
    <location>
        <begin position="10"/>
        <end position="68"/>
    </location>
</feature>
<dbReference type="InterPro" id="IPR030390">
    <property type="entry name" value="MeTrfase_TrmA_AS"/>
</dbReference>
<proteinExistence type="inferred from homology"/>
<keyword evidence="6 11" id="KW-0479">Metal-binding</keyword>
<dbReference type="FunFam" id="2.40.50.140:FF:000097">
    <property type="entry name" value="23S rRNA (uracil(1939)-C(5))-methyltransferase RlmD"/>
    <property type="match status" value="1"/>
</dbReference>
<dbReference type="PROSITE" id="PS01231">
    <property type="entry name" value="TRMA_2"/>
    <property type="match status" value="1"/>
</dbReference>
<keyword evidence="4 11" id="KW-0808">Transferase</keyword>
<dbReference type="InterPro" id="IPR029063">
    <property type="entry name" value="SAM-dependent_MTases_sf"/>
</dbReference>
<gene>
    <name evidence="11" type="primary">rlmD</name>
    <name evidence="15" type="ORF">SAMN02745723_1019</name>
</gene>
<dbReference type="GO" id="GO:0005506">
    <property type="term" value="F:iron ion binding"/>
    <property type="evidence" value="ECO:0007669"/>
    <property type="project" value="UniProtKB-UniRule"/>
</dbReference>
<dbReference type="GO" id="GO:0051539">
    <property type="term" value="F:4 iron, 4 sulfur cluster binding"/>
    <property type="evidence" value="ECO:0007669"/>
    <property type="project" value="UniProtKB-KW"/>
</dbReference>
<dbReference type="InterPro" id="IPR012340">
    <property type="entry name" value="NA-bd_OB-fold"/>
</dbReference>
<accession>A0AAJ4W792</accession>
<evidence type="ECO:0000256" key="2">
    <source>
        <dbReference type="ARBA" id="ARBA00022552"/>
    </source>
</evidence>
<dbReference type="Gene3D" id="2.40.50.140">
    <property type="entry name" value="Nucleic acid-binding proteins"/>
    <property type="match status" value="1"/>
</dbReference>
<feature type="binding site" evidence="11">
    <location>
        <position position="168"/>
    </location>
    <ligand>
        <name>[4Fe-4S] cluster</name>
        <dbReference type="ChEBI" id="CHEBI:49883"/>
    </ligand>
</feature>
<sequence>MVQFYSPGRRKAIQQTIIVTPHELDTQGQGVARHEGKTIFISGALPQEQVEAVIYENKRNYAKAKTTRLLSSSPDRITPPCSHYGICGGCNQQHAVSTLQHSSKSKALGQLFRRETHLELPQGEVIFSQGYHYRRRARLGLQYQTKQKYLQMGFRQKASNDLVDIVECPVLVEALEQLLQPLRQCLSGLDSVKKLGHAELVMADNGPLLVLRHLVALSDNDRASLTELATRHHIAVYLAGNNDCLEGLVERESHYQIDNLTLGFNPQDFIQVNGAVNQLMVEQALTWLDLQPTDRVLDLFCGMGNFTLPIAKRAGQVIGVEGVDSLVSRGKQNALLNGLSNIEFLHHNLAQDVSQQSWAKHGFDKVLLDPARAGAAEAMPQIVKLQPKRVVYVSCNPTTLVEDSKILLSSGYELSQLRMLDMFPQTGHIESMALFVNKSVSQQ</sequence>
<evidence type="ECO:0000256" key="8">
    <source>
        <dbReference type="ARBA" id="ARBA00023014"/>
    </source>
</evidence>
<keyword evidence="8 11" id="KW-0411">Iron-sulfur</keyword>
<dbReference type="Pfam" id="PF01938">
    <property type="entry name" value="TRAM"/>
    <property type="match status" value="1"/>
</dbReference>
<dbReference type="PANTHER" id="PTHR11061">
    <property type="entry name" value="RNA M5U METHYLTRANSFERASE"/>
    <property type="match status" value="1"/>
</dbReference>
<dbReference type="Proteomes" id="UP000226420">
    <property type="component" value="Unassembled WGS sequence"/>
</dbReference>
<evidence type="ECO:0000313" key="16">
    <source>
        <dbReference type="Proteomes" id="UP000226420"/>
    </source>
</evidence>
<evidence type="ECO:0000256" key="1">
    <source>
        <dbReference type="ARBA" id="ARBA00022485"/>
    </source>
</evidence>
<feature type="active site" description="Nucleophile" evidence="11 12">
    <location>
        <position position="395"/>
    </location>
</feature>
<keyword evidence="5 11" id="KW-0949">S-adenosyl-L-methionine</keyword>
<dbReference type="RefSeq" id="WP_074819941.1">
    <property type="nucleotide sequence ID" value="NZ_FOLW01000001.1"/>
</dbReference>
<comment type="catalytic activity">
    <reaction evidence="9 11">
        <text>uridine(1939) in 23S rRNA + S-adenosyl-L-methionine = 5-methyluridine(1939) in 23S rRNA + S-adenosyl-L-homocysteine + H(+)</text>
        <dbReference type="Rhea" id="RHEA:42908"/>
        <dbReference type="Rhea" id="RHEA-COMP:10278"/>
        <dbReference type="Rhea" id="RHEA-COMP:10279"/>
        <dbReference type="ChEBI" id="CHEBI:15378"/>
        <dbReference type="ChEBI" id="CHEBI:57856"/>
        <dbReference type="ChEBI" id="CHEBI:59789"/>
        <dbReference type="ChEBI" id="CHEBI:65315"/>
        <dbReference type="ChEBI" id="CHEBI:74447"/>
        <dbReference type="EC" id="2.1.1.190"/>
    </reaction>
</comment>
<evidence type="ECO:0000256" key="4">
    <source>
        <dbReference type="ARBA" id="ARBA00022679"/>
    </source>
</evidence>
<feature type="binding site" evidence="11">
    <location>
        <position position="305"/>
    </location>
    <ligand>
        <name>S-adenosyl-L-methionine</name>
        <dbReference type="ChEBI" id="CHEBI:59789"/>
    </ligand>
</feature>
<dbReference type="FunFam" id="3.40.50.150:FF:000009">
    <property type="entry name" value="23S rRNA (Uracil(1939)-C(5))-methyltransferase RlmD"/>
    <property type="match status" value="1"/>
</dbReference>
<comment type="caution">
    <text evidence="15">The sequence shown here is derived from an EMBL/GenBank/DDBJ whole genome shotgun (WGS) entry which is preliminary data.</text>
</comment>
<evidence type="ECO:0000259" key="14">
    <source>
        <dbReference type="PROSITE" id="PS50926"/>
    </source>
</evidence>
<dbReference type="PROSITE" id="PS50926">
    <property type="entry name" value="TRAM"/>
    <property type="match status" value="1"/>
</dbReference>
<dbReference type="InterPro" id="IPR030391">
    <property type="entry name" value="MeTrfase_TrmA_CS"/>
</dbReference>
<evidence type="ECO:0000256" key="12">
    <source>
        <dbReference type="PROSITE-ProRule" id="PRU01024"/>
    </source>
</evidence>
<dbReference type="Pfam" id="PF05958">
    <property type="entry name" value="tRNA_U5-meth_tr"/>
    <property type="match status" value="1"/>
</dbReference>
<feature type="binding site" evidence="11">
    <location>
        <position position="348"/>
    </location>
    <ligand>
        <name>S-adenosyl-L-methionine</name>
        <dbReference type="ChEBI" id="CHEBI:59789"/>
    </ligand>
</feature>
<name>A0AAJ4W792_9GAMM</name>
<dbReference type="PROSITE" id="PS51687">
    <property type="entry name" value="SAM_MT_RNA_M5U"/>
    <property type="match status" value="1"/>
</dbReference>
<dbReference type="NCBIfam" id="TIGR00479">
    <property type="entry name" value="rumA"/>
    <property type="match status" value="1"/>
</dbReference>
<feature type="binding site" evidence="11 12">
    <location>
        <position position="300"/>
    </location>
    <ligand>
        <name>S-adenosyl-L-methionine</name>
        <dbReference type="ChEBI" id="CHEBI:59789"/>
    </ligand>
</feature>
<evidence type="ECO:0000256" key="3">
    <source>
        <dbReference type="ARBA" id="ARBA00022603"/>
    </source>
</evidence>
<feature type="active site" evidence="13">
    <location>
        <position position="395"/>
    </location>
</feature>
<evidence type="ECO:0000256" key="7">
    <source>
        <dbReference type="ARBA" id="ARBA00023004"/>
    </source>
</evidence>
<dbReference type="EC" id="2.1.1.190" evidence="11"/>
<comment type="function">
    <text evidence="10 11">Catalyzes the formation of 5-methyl-uridine at position 1939 (m5U1939) in 23S rRNA.</text>
</comment>
<keyword evidence="7 11" id="KW-0408">Iron</keyword>
<keyword evidence="1 11" id="KW-0004">4Fe-4S</keyword>
<dbReference type="InterPro" id="IPR001566">
    <property type="entry name" value="23S_rRNA_MeTrfase_RlmD"/>
</dbReference>
<feature type="binding site" evidence="11 12">
    <location>
        <position position="321"/>
    </location>
    <ligand>
        <name>S-adenosyl-L-methionine</name>
        <dbReference type="ChEBI" id="CHEBI:59789"/>
    </ligand>
</feature>
<dbReference type="HAMAP" id="MF_01010">
    <property type="entry name" value="23SrRNA_methyltr_RlmD"/>
    <property type="match status" value="1"/>
</dbReference>
<organism evidence="15 16">
    <name type="scientific">Pragia fontium DSM 5563 = ATCC 49100</name>
    <dbReference type="NCBI Taxonomy" id="1122977"/>
    <lineage>
        <taxon>Bacteria</taxon>
        <taxon>Pseudomonadati</taxon>
        <taxon>Pseudomonadota</taxon>
        <taxon>Gammaproteobacteria</taxon>
        <taxon>Enterobacterales</taxon>
        <taxon>Budviciaceae</taxon>
        <taxon>Pragia</taxon>
    </lineage>
</organism>
<dbReference type="SUPFAM" id="SSF53335">
    <property type="entry name" value="S-adenosyl-L-methionine-dependent methyltransferases"/>
    <property type="match status" value="1"/>
</dbReference>
<evidence type="ECO:0000313" key="15">
    <source>
        <dbReference type="EMBL" id="SFB94792.1"/>
    </source>
</evidence>
<feature type="binding site" evidence="11 12">
    <location>
        <position position="369"/>
    </location>
    <ligand>
        <name>S-adenosyl-L-methionine</name>
        <dbReference type="ChEBI" id="CHEBI:59789"/>
    </ligand>
</feature>
<keyword evidence="2 11" id="KW-0698">rRNA processing</keyword>
<dbReference type="GO" id="GO:0070475">
    <property type="term" value="P:rRNA base methylation"/>
    <property type="evidence" value="ECO:0007669"/>
    <property type="project" value="TreeGrafter"/>
</dbReference>
<dbReference type="SUPFAM" id="SSF50249">
    <property type="entry name" value="Nucleic acid-binding proteins"/>
    <property type="match status" value="1"/>
</dbReference>
<dbReference type="EMBL" id="FOLW01000001">
    <property type="protein sequence ID" value="SFB94792.1"/>
    <property type="molecule type" value="Genomic_DNA"/>
</dbReference>
<feature type="binding site" evidence="11">
    <location>
        <position position="90"/>
    </location>
    <ligand>
        <name>[4Fe-4S] cluster</name>
        <dbReference type="ChEBI" id="CHEBI:49883"/>
    </ligand>
</feature>
<evidence type="ECO:0000256" key="6">
    <source>
        <dbReference type="ARBA" id="ARBA00022723"/>
    </source>
</evidence>
<feature type="binding site" evidence="11 12">
    <location>
        <position position="271"/>
    </location>
    <ligand>
        <name>S-adenosyl-L-methionine</name>
        <dbReference type="ChEBI" id="CHEBI:59789"/>
    </ligand>
</feature>
<evidence type="ECO:0000256" key="10">
    <source>
        <dbReference type="ARBA" id="ARBA00059995"/>
    </source>
</evidence>
<evidence type="ECO:0000256" key="5">
    <source>
        <dbReference type="ARBA" id="ARBA00022691"/>
    </source>
</evidence>
<protein>
    <recommendedName>
        <fullName evidence="11">23S rRNA (uracil(1939)-C(5))-methyltransferase RlmD</fullName>
        <ecNumber evidence="11">2.1.1.190</ecNumber>
    </recommendedName>
    <alternativeName>
        <fullName evidence="11">23S rRNA(m5U1939)-methyltransferase</fullName>
    </alternativeName>
</protein>
<evidence type="ECO:0000256" key="13">
    <source>
        <dbReference type="PROSITE-ProRule" id="PRU10015"/>
    </source>
</evidence>
<dbReference type="InterPro" id="IPR002792">
    <property type="entry name" value="TRAM_dom"/>
</dbReference>
<dbReference type="GO" id="GO:0003723">
    <property type="term" value="F:RNA binding"/>
    <property type="evidence" value="ECO:0007669"/>
    <property type="project" value="InterPro"/>
</dbReference>
<dbReference type="PANTHER" id="PTHR11061:SF49">
    <property type="entry name" value="23S RRNA (URACIL(1939)-C(5))-METHYLTRANSFERASE RLMD"/>
    <property type="match status" value="1"/>
</dbReference>
<reference evidence="15 16" key="1">
    <citation type="submission" date="2016-10" db="EMBL/GenBank/DDBJ databases">
        <authorList>
            <person name="Varghese N."/>
            <person name="Submissions S."/>
        </authorList>
    </citation>
    <scope>NUCLEOTIDE SEQUENCE [LARGE SCALE GENOMIC DNA]</scope>
    <source>
        <strain evidence="15 16">DSM 5563</strain>
    </source>
</reference>
<dbReference type="InterPro" id="IPR010280">
    <property type="entry name" value="U5_MeTrfase_fam"/>
</dbReference>
<evidence type="ECO:0000256" key="11">
    <source>
        <dbReference type="HAMAP-Rule" id="MF_01010"/>
    </source>
</evidence>
<keyword evidence="3 11" id="KW-0489">Methyltransferase</keyword>
<dbReference type="AlphaFoldDB" id="A0AAJ4W792"/>
<dbReference type="Gene3D" id="2.40.50.1070">
    <property type="match status" value="1"/>
</dbReference>
<feature type="binding site" evidence="11">
    <location>
        <position position="81"/>
    </location>
    <ligand>
        <name>[4Fe-4S] cluster</name>
        <dbReference type="ChEBI" id="CHEBI:49883"/>
    </ligand>
</feature>
<dbReference type="CDD" id="cd02440">
    <property type="entry name" value="AdoMet_MTases"/>
    <property type="match status" value="1"/>
</dbReference>